<evidence type="ECO:0000259" key="5">
    <source>
        <dbReference type="Pfam" id="PF01370"/>
    </source>
</evidence>
<feature type="binding site" evidence="4">
    <location>
        <position position="53"/>
    </location>
    <ligand>
        <name>NADP(+)</name>
        <dbReference type="ChEBI" id="CHEBI:58349"/>
    </ligand>
</feature>
<comment type="pathway">
    <text evidence="4">Nucleotide-sugar biosynthesis; ADP-L-glycero-beta-D-manno-heptose biosynthesis; ADP-L-glycero-beta-D-manno-heptose from D-glycero-beta-D-manno-heptose 7-phosphate: step 4/4.</text>
</comment>
<reference evidence="6 7" key="1">
    <citation type="journal article" date="2011" name="Stand. Genomic Sci.">
        <title>Complete genome sequence of the thermophilic sulfur-reducer Hippea maritima type strain (MH(2)).</title>
        <authorList>
            <person name="Huntemann M."/>
            <person name="Lu M."/>
            <person name="Nolan M."/>
            <person name="Lapidus A."/>
            <person name="Lucas S."/>
            <person name="Hammon N."/>
            <person name="Deshpande S."/>
            <person name="Cheng J.F."/>
            <person name="Tapia R."/>
            <person name="Han C."/>
            <person name="Goodwin L."/>
            <person name="Pitluck S."/>
            <person name="Liolios K."/>
            <person name="Pagani I."/>
            <person name="Ivanova N."/>
            <person name="Ovchinikova G."/>
            <person name="Pati A."/>
            <person name="Chen A."/>
            <person name="Palaniappan K."/>
            <person name="Land M."/>
            <person name="Hauser L."/>
            <person name="Jeffries C.D."/>
            <person name="Detter J.C."/>
            <person name="Brambilla E.M."/>
            <person name="Rohde M."/>
            <person name="Spring S."/>
            <person name="Goker M."/>
            <person name="Woyke T."/>
            <person name="Bristow J."/>
            <person name="Eisen J.A."/>
            <person name="Markowitz V."/>
            <person name="Hugenholtz P."/>
            <person name="Kyrpides N.C."/>
            <person name="Klenk H.P."/>
            <person name="Mavromatis K."/>
        </authorList>
    </citation>
    <scope>NUCLEOTIDE SEQUENCE [LARGE SCALE GENOMIC DNA]</scope>
    <source>
        <strain evidence="7">ATCC 700847 / DSM 10411 / MH2</strain>
    </source>
</reference>
<feature type="binding site" evidence="4">
    <location>
        <position position="206"/>
    </location>
    <ligand>
        <name>substrate</name>
    </ligand>
</feature>
<dbReference type="GO" id="GO:0005975">
    <property type="term" value="P:carbohydrate metabolic process"/>
    <property type="evidence" value="ECO:0007669"/>
    <property type="project" value="UniProtKB-UniRule"/>
</dbReference>
<dbReference type="Pfam" id="PF01370">
    <property type="entry name" value="Epimerase"/>
    <property type="match status" value="1"/>
</dbReference>
<feature type="binding site" evidence="4">
    <location>
        <begin position="198"/>
        <end position="201"/>
    </location>
    <ligand>
        <name>substrate</name>
    </ligand>
</feature>
<keyword evidence="3 4" id="KW-0119">Carbohydrate metabolism</keyword>
<feature type="binding site" evidence="4">
    <location>
        <begin position="31"/>
        <end position="32"/>
    </location>
    <ligand>
        <name>NADP(+)</name>
        <dbReference type="ChEBI" id="CHEBI:58349"/>
    </ligand>
</feature>
<dbReference type="CDD" id="cd05248">
    <property type="entry name" value="ADP_GME_SDR_e"/>
    <property type="match status" value="1"/>
</dbReference>
<comment type="catalytic activity">
    <reaction evidence="4">
        <text>ADP-D-glycero-beta-D-manno-heptose = ADP-L-glycero-beta-D-manno-heptose</text>
        <dbReference type="Rhea" id="RHEA:17577"/>
        <dbReference type="ChEBI" id="CHEBI:59967"/>
        <dbReference type="ChEBI" id="CHEBI:61506"/>
        <dbReference type="EC" id="5.1.3.20"/>
    </reaction>
</comment>
<dbReference type="InterPro" id="IPR011912">
    <property type="entry name" value="Heptose_epim"/>
</dbReference>
<dbReference type="InParanoid" id="F2LX32"/>
<feature type="binding site" evidence="4">
    <location>
        <position position="184"/>
    </location>
    <ligand>
        <name>substrate</name>
    </ligand>
</feature>
<feature type="binding site" evidence="4">
    <location>
        <position position="270"/>
    </location>
    <ligand>
        <name>substrate</name>
    </ligand>
</feature>
<reference evidence="7" key="2">
    <citation type="submission" date="2011-03" db="EMBL/GenBank/DDBJ databases">
        <title>The complete genome of Hippea maritima DSM 10411.</title>
        <authorList>
            <consortium name="US DOE Joint Genome Institute (JGI-PGF)"/>
            <person name="Lucas S."/>
            <person name="Copeland A."/>
            <person name="Lapidus A."/>
            <person name="Bruce D."/>
            <person name="Goodwin L."/>
            <person name="Pitluck S."/>
            <person name="Peters L."/>
            <person name="Kyrpides N."/>
            <person name="Mavromatis K."/>
            <person name="Pagani I."/>
            <person name="Ivanova N."/>
            <person name="Mikhailova N."/>
            <person name="Lu M."/>
            <person name="Detter J.C."/>
            <person name="Tapia R."/>
            <person name="Han C."/>
            <person name="Land M."/>
            <person name="Hauser L."/>
            <person name="Markowitz V."/>
            <person name="Cheng J.-F."/>
            <person name="Hugenholtz P."/>
            <person name="Woyke T."/>
            <person name="Wu D."/>
            <person name="Spring S."/>
            <person name="Schroeder M."/>
            <person name="Brambilla E."/>
            <person name="Klenk H.-P."/>
            <person name="Eisen J.A."/>
        </authorList>
    </citation>
    <scope>NUCLEOTIDE SEQUENCE [LARGE SCALE GENOMIC DNA]</scope>
    <source>
        <strain evidence="7">ATCC 700847 / DSM 10411 / MH2</strain>
    </source>
</reference>
<sequence>MIVVTGGAGFVGSNVVRGLNRAGFKDILIVDNLSNSKKHLNLNTLDFLDFVDKGEFLDNLDKFGKIDVVFHQGACSNTLETDGRYMMKNNYDYSKSLLNYSLNKGIRFIYASSASVYGLGKKGFSEDRTNEYPLNIYAFSKFLFDQYVRRVAFDRDTQVVGLRYFNVYGPNEHHKGKMASVVYHFHNQILDDGTVRLFEGSENFKRDFVFVDDVVDVNLFFYENANLSGIFNVGTGRAESFLEIAQIMQELYSNVRIEFVEFPEELKGKYQDFTKADLNKLRSVGYEKEFTSLEEGVRRYVDVLKSTEGVWVD</sequence>
<dbReference type="RefSeq" id="WP_013681135.1">
    <property type="nucleotide sequence ID" value="NC_015318.1"/>
</dbReference>
<comment type="similarity">
    <text evidence="4">Belongs to the NAD(P)-dependent epimerase/dehydratase family. HldD subfamily.</text>
</comment>
<dbReference type="KEGG" id="hmr:Hipma_0110"/>
<dbReference type="AlphaFoldDB" id="F2LX32"/>
<feature type="binding site" evidence="4">
    <location>
        <position position="167"/>
    </location>
    <ligand>
        <name>NADP(+)</name>
        <dbReference type="ChEBI" id="CHEBI:58349"/>
    </ligand>
</feature>
<dbReference type="STRING" id="760142.Hipma_0110"/>
<evidence type="ECO:0000256" key="2">
    <source>
        <dbReference type="ARBA" id="ARBA00023235"/>
    </source>
</evidence>
<dbReference type="Gene3D" id="3.90.25.10">
    <property type="entry name" value="UDP-galactose 4-epimerase, domain 1"/>
    <property type="match status" value="1"/>
</dbReference>
<dbReference type="EC" id="5.1.3.20" evidence="4"/>
<evidence type="ECO:0000313" key="6">
    <source>
        <dbReference type="EMBL" id="AEA33090.1"/>
    </source>
</evidence>
<dbReference type="SUPFAM" id="SSF51735">
    <property type="entry name" value="NAD(P)-binding Rossmann-fold domains"/>
    <property type="match status" value="1"/>
</dbReference>
<comment type="function">
    <text evidence="4">Catalyzes the interconversion between ADP-D-glycero-beta-D-manno-heptose and ADP-L-glycero-beta-D-manno-heptose via an epimerization at carbon 6 of the heptose.</text>
</comment>
<gene>
    <name evidence="4" type="primary">hldD</name>
    <name evidence="6" type="ordered locus">Hipma_0110</name>
</gene>
<feature type="binding site" evidence="4">
    <location>
        <begin position="72"/>
        <end position="76"/>
    </location>
    <ligand>
        <name>NADP(+)</name>
        <dbReference type="ChEBI" id="CHEBI:58349"/>
    </ligand>
</feature>
<dbReference type="FunCoup" id="F2LX32">
    <property type="interactions" value="222"/>
</dbReference>
<dbReference type="PANTHER" id="PTHR43103:SF3">
    <property type="entry name" value="ADP-L-GLYCERO-D-MANNO-HEPTOSE-6-EPIMERASE"/>
    <property type="match status" value="1"/>
</dbReference>
<feature type="binding site" evidence="4">
    <location>
        <position position="175"/>
    </location>
    <ligand>
        <name>NADP(+)</name>
        <dbReference type="ChEBI" id="CHEBI:58349"/>
    </ligand>
</feature>
<accession>F2LX32</accession>
<evidence type="ECO:0000256" key="1">
    <source>
        <dbReference type="ARBA" id="ARBA00022857"/>
    </source>
</evidence>
<dbReference type="Gene3D" id="3.40.50.720">
    <property type="entry name" value="NAD(P)-binding Rossmann-like Domain"/>
    <property type="match status" value="1"/>
</dbReference>
<proteinExistence type="inferred from homology"/>
<name>F2LX32_HIPMA</name>
<evidence type="ECO:0000256" key="3">
    <source>
        <dbReference type="ARBA" id="ARBA00023277"/>
    </source>
</evidence>
<comment type="cofactor">
    <cofactor evidence="4">
        <name>NADP(+)</name>
        <dbReference type="ChEBI" id="CHEBI:58349"/>
    </cofactor>
    <text evidence="4">Binds 1 NADP(+) per subunit.</text>
</comment>
<feature type="binding site" evidence="4">
    <location>
        <position position="166"/>
    </location>
    <ligand>
        <name>substrate</name>
    </ligand>
</feature>
<dbReference type="InterPro" id="IPR001509">
    <property type="entry name" value="Epimerase_deHydtase"/>
</dbReference>
<feature type="domain" description="NAD-dependent epimerase/dehydratase" evidence="5">
    <location>
        <begin position="2"/>
        <end position="234"/>
    </location>
</feature>
<keyword evidence="2 4" id="KW-0413">Isomerase</keyword>
<feature type="active site" description="Proton acceptor" evidence="4">
    <location>
        <position position="175"/>
    </location>
</feature>
<dbReference type="EMBL" id="CP002606">
    <property type="protein sequence ID" value="AEA33090.1"/>
    <property type="molecule type" value="Genomic_DNA"/>
</dbReference>
<dbReference type="Proteomes" id="UP000008139">
    <property type="component" value="Chromosome"/>
</dbReference>
<feature type="binding site" evidence="4">
    <location>
        <position position="38"/>
    </location>
    <ligand>
        <name>NADP(+)</name>
        <dbReference type="ChEBI" id="CHEBI:58349"/>
    </ligand>
</feature>
<evidence type="ECO:0000256" key="4">
    <source>
        <dbReference type="HAMAP-Rule" id="MF_01601"/>
    </source>
</evidence>
<dbReference type="NCBIfam" id="TIGR02197">
    <property type="entry name" value="heptose_epim"/>
    <property type="match status" value="1"/>
</dbReference>
<protein>
    <recommendedName>
        <fullName evidence="4">ADP-L-glycero-D-manno-heptose-6-epimerase</fullName>
        <ecNumber evidence="4">5.1.3.20</ecNumber>
    </recommendedName>
    <alternativeName>
        <fullName evidence="4">ADP-L-glycero-beta-D-manno-heptose-6-epimerase</fullName>
        <shortName evidence="4">ADP-glyceromanno-heptose 6-epimerase</shortName>
        <shortName evidence="4">ADP-hep 6-epimerase</shortName>
        <shortName evidence="4">AGME</shortName>
    </alternativeName>
</protein>
<organism evidence="6 7">
    <name type="scientific">Hippea maritima (strain ATCC 700847 / DSM 10411 / MH2)</name>
    <dbReference type="NCBI Taxonomy" id="760142"/>
    <lineage>
        <taxon>Bacteria</taxon>
        <taxon>Pseudomonadati</taxon>
        <taxon>Campylobacterota</taxon>
        <taxon>Desulfurellia</taxon>
        <taxon>Desulfurellales</taxon>
        <taxon>Hippeaceae</taxon>
        <taxon>Hippea</taxon>
    </lineage>
</organism>
<keyword evidence="7" id="KW-1185">Reference proteome</keyword>
<evidence type="ECO:0000313" key="7">
    <source>
        <dbReference type="Proteomes" id="UP000008139"/>
    </source>
</evidence>
<dbReference type="UniPathway" id="UPA00356">
    <property type="reaction ID" value="UER00440"/>
</dbReference>
<dbReference type="PANTHER" id="PTHR43103">
    <property type="entry name" value="NUCLEOSIDE-DIPHOSPHATE-SUGAR EPIMERASE"/>
    <property type="match status" value="1"/>
</dbReference>
<keyword evidence="1 4" id="KW-0521">NADP</keyword>
<feature type="binding site" evidence="4">
    <location>
        <position position="141"/>
    </location>
    <ligand>
        <name>NADP(+)</name>
        <dbReference type="ChEBI" id="CHEBI:58349"/>
    </ligand>
</feature>
<feature type="binding site" evidence="4">
    <location>
        <position position="89"/>
    </location>
    <ligand>
        <name>NADP(+)</name>
        <dbReference type="ChEBI" id="CHEBI:58349"/>
    </ligand>
</feature>
<dbReference type="GO" id="GO:0008712">
    <property type="term" value="F:ADP-glyceromanno-heptose 6-epimerase activity"/>
    <property type="evidence" value="ECO:0007669"/>
    <property type="project" value="UniProtKB-UniRule"/>
</dbReference>
<dbReference type="HOGENOM" id="CLU_007383_1_3_7"/>
<dbReference type="InterPro" id="IPR036291">
    <property type="entry name" value="NAD(P)-bd_dom_sf"/>
</dbReference>
<dbReference type="HAMAP" id="MF_01601">
    <property type="entry name" value="Heptose_epimerase"/>
    <property type="match status" value="1"/>
</dbReference>
<feature type="active site" description="Proton acceptor" evidence="4">
    <location>
        <position position="137"/>
    </location>
</feature>
<feature type="binding site" evidence="4">
    <location>
        <begin position="10"/>
        <end position="11"/>
    </location>
    <ligand>
        <name>NADP(+)</name>
        <dbReference type="ChEBI" id="CHEBI:58349"/>
    </ligand>
</feature>
<comment type="subunit">
    <text evidence="4">Homopentamer.</text>
</comment>
<comment type="domain">
    <text evidence="4">Contains a large N-terminal NADP-binding domain, and a smaller C-terminal substrate-binding domain.</text>
</comment>
<dbReference type="OrthoDB" id="9803010at2"/>
<dbReference type="GO" id="GO:0097171">
    <property type="term" value="P:ADP-L-glycero-beta-D-manno-heptose biosynthetic process"/>
    <property type="evidence" value="ECO:0007669"/>
    <property type="project" value="UniProtKB-UniPathway"/>
</dbReference>
<feature type="binding site" evidence="4">
    <location>
        <position position="177"/>
    </location>
    <ligand>
        <name>substrate</name>
    </ligand>
</feature>
<dbReference type="eggNOG" id="COG0451">
    <property type="taxonomic scope" value="Bacteria"/>
</dbReference>
<dbReference type="GO" id="GO:0050661">
    <property type="term" value="F:NADP binding"/>
    <property type="evidence" value="ECO:0007669"/>
    <property type="project" value="InterPro"/>
</dbReference>